<dbReference type="RefSeq" id="WP_214159496.1">
    <property type="nucleotide sequence ID" value="NZ_JAHBAY010000014.1"/>
</dbReference>
<proteinExistence type="predicted"/>
<feature type="region of interest" description="Disordered" evidence="1">
    <location>
        <begin position="1"/>
        <end position="52"/>
    </location>
</feature>
<dbReference type="InterPro" id="IPR025855">
    <property type="entry name" value="Replic_Relax"/>
</dbReference>
<feature type="region of interest" description="Disordered" evidence="1">
    <location>
        <begin position="317"/>
        <end position="345"/>
    </location>
</feature>
<evidence type="ECO:0000256" key="1">
    <source>
        <dbReference type="SAM" id="MobiDB-lite"/>
    </source>
</evidence>
<reference evidence="2 3" key="1">
    <citation type="submission" date="2021-05" db="EMBL/GenBank/DDBJ databases">
        <title>Kineosporia and Streptomyces sp. nov. two new marine actinobacteria isolated from Coral.</title>
        <authorList>
            <person name="Buangrab K."/>
            <person name="Sutthacheep M."/>
            <person name="Yeemin T."/>
            <person name="Harunari E."/>
            <person name="Igarashi Y."/>
            <person name="Kanchanasin P."/>
            <person name="Tanasupawat S."/>
            <person name="Phongsopitanun W."/>
        </authorList>
    </citation>
    <scope>NUCLEOTIDE SEQUENCE [LARGE SCALE GENOMIC DNA]</scope>
    <source>
        <strain evidence="2 3">J2-2</strain>
    </source>
</reference>
<dbReference type="EMBL" id="JAHBAY010000014">
    <property type="protein sequence ID" value="MBT0772959.1"/>
    <property type="molecule type" value="Genomic_DNA"/>
</dbReference>
<sequence>MTDDDTPPPRGPEEEPAPGSPPPDRSPPAPATPARRRTSRRSPGNRTWLDAGRFPRTRDGVLLRLLHEHATLTGPQIQALLFTTPAAARTRLYRLREQGWILSFRAQPGAPALASGAWVRPGHPLPPLHWVLAERGHRWAAGRAGEGVLPGRRWRQRMEAVAASAQLDHLDGVHQFFVSLITGARTLNGPGTSFTWTPGPWNLSARDAPPVGEPSPPLVGEQVRLARWWPSDRASSAIAGRVRPDGHGVLEHRAPQGQLRQTGFFVEYDRGTEPLPVLTGKLRAYRQLRADQNIALPVLFVLPGPIREQHLHQILTESTGSPEPSDVEGDPLPPAAGPDSPPSLPVLTTHLQELERLPGGPAAAVWLPVGAARRIRLGDLPATVPGNAFLDPSQVRDDEDPLYPLGRDLP</sequence>
<evidence type="ECO:0000313" key="3">
    <source>
        <dbReference type="Proteomes" id="UP001197247"/>
    </source>
</evidence>
<protein>
    <submittedName>
        <fullName evidence="2">Replication-relaxation family protein</fullName>
    </submittedName>
</protein>
<name>A0ABS5TR94_9ACTN</name>
<accession>A0ABS5TR94</accession>
<feature type="compositionally biased region" description="Pro residues" evidence="1">
    <location>
        <begin position="18"/>
        <end position="31"/>
    </location>
</feature>
<comment type="caution">
    <text evidence="2">The sequence shown here is derived from an EMBL/GenBank/DDBJ whole genome shotgun (WGS) entry which is preliminary data.</text>
</comment>
<evidence type="ECO:0000313" key="2">
    <source>
        <dbReference type="EMBL" id="MBT0772959.1"/>
    </source>
</evidence>
<gene>
    <name evidence="2" type="ORF">KIH74_28710</name>
</gene>
<organism evidence="2 3">
    <name type="scientific">Kineosporia corallincola</name>
    <dbReference type="NCBI Taxonomy" id="2835133"/>
    <lineage>
        <taxon>Bacteria</taxon>
        <taxon>Bacillati</taxon>
        <taxon>Actinomycetota</taxon>
        <taxon>Actinomycetes</taxon>
        <taxon>Kineosporiales</taxon>
        <taxon>Kineosporiaceae</taxon>
        <taxon>Kineosporia</taxon>
    </lineage>
</organism>
<keyword evidence="3" id="KW-1185">Reference proteome</keyword>
<feature type="compositionally biased region" description="Pro residues" evidence="1">
    <location>
        <begin position="331"/>
        <end position="344"/>
    </location>
</feature>
<feature type="region of interest" description="Disordered" evidence="1">
    <location>
        <begin position="383"/>
        <end position="410"/>
    </location>
</feature>
<dbReference type="Proteomes" id="UP001197247">
    <property type="component" value="Unassembled WGS sequence"/>
</dbReference>
<dbReference type="Pfam" id="PF13814">
    <property type="entry name" value="Replic_Relax"/>
    <property type="match status" value="1"/>
</dbReference>